<protein>
    <submittedName>
        <fullName evidence="1">Uncharacterized protein</fullName>
    </submittedName>
</protein>
<dbReference type="EMBL" id="JARK01001543">
    <property type="protein sequence ID" value="EYB91334.1"/>
    <property type="molecule type" value="Genomic_DNA"/>
</dbReference>
<organism evidence="1 2">
    <name type="scientific">Ancylostoma ceylanicum</name>
    <dbReference type="NCBI Taxonomy" id="53326"/>
    <lineage>
        <taxon>Eukaryota</taxon>
        <taxon>Metazoa</taxon>
        <taxon>Ecdysozoa</taxon>
        <taxon>Nematoda</taxon>
        <taxon>Chromadorea</taxon>
        <taxon>Rhabditida</taxon>
        <taxon>Rhabditina</taxon>
        <taxon>Rhabditomorpha</taxon>
        <taxon>Strongyloidea</taxon>
        <taxon>Ancylostomatidae</taxon>
        <taxon>Ancylostomatinae</taxon>
        <taxon>Ancylostoma</taxon>
    </lineage>
</organism>
<evidence type="ECO:0000313" key="1">
    <source>
        <dbReference type="EMBL" id="EYB91334.1"/>
    </source>
</evidence>
<accession>A0A016SLY3</accession>
<evidence type="ECO:0000313" key="2">
    <source>
        <dbReference type="Proteomes" id="UP000024635"/>
    </source>
</evidence>
<comment type="caution">
    <text evidence="1">The sequence shown here is derived from an EMBL/GenBank/DDBJ whole genome shotgun (WGS) entry which is preliminary data.</text>
</comment>
<sequence>MTRWLTETTSVLPVPLRSICQLRLKTEQCGREVETRARPTAVLRNGSPIYPKEFLLARRTRGFLPGFTCNT</sequence>
<dbReference type="AlphaFoldDB" id="A0A016SLY3"/>
<gene>
    <name evidence="1" type="primary">Acey_s0207.g2035</name>
    <name evidence="1" type="ORF">Y032_0207g2035</name>
</gene>
<proteinExistence type="predicted"/>
<keyword evidence="2" id="KW-1185">Reference proteome</keyword>
<dbReference type="Proteomes" id="UP000024635">
    <property type="component" value="Unassembled WGS sequence"/>
</dbReference>
<name>A0A016SLY3_9BILA</name>
<reference evidence="2" key="1">
    <citation type="journal article" date="2015" name="Nat. Genet.">
        <title>The genome and transcriptome of the zoonotic hookworm Ancylostoma ceylanicum identify infection-specific gene families.</title>
        <authorList>
            <person name="Schwarz E.M."/>
            <person name="Hu Y."/>
            <person name="Antoshechkin I."/>
            <person name="Miller M.M."/>
            <person name="Sternberg P.W."/>
            <person name="Aroian R.V."/>
        </authorList>
    </citation>
    <scope>NUCLEOTIDE SEQUENCE</scope>
    <source>
        <strain evidence="2">HY135</strain>
    </source>
</reference>